<dbReference type="PROSITE" id="PS51186">
    <property type="entry name" value="GNAT"/>
    <property type="match status" value="1"/>
</dbReference>
<dbReference type="OrthoDB" id="4536199at2"/>
<dbReference type="InterPro" id="IPR000182">
    <property type="entry name" value="GNAT_dom"/>
</dbReference>
<dbReference type="Gene3D" id="3.40.630.30">
    <property type="match status" value="1"/>
</dbReference>
<evidence type="ECO:0000259" key="1">
    <source>
        <dbReference type="PROSITE" id="PS51186"/>
    </source>
</evidence>
<dbReference type="SUPFAM" id="SSF55729">
    <property type="entry name" value="Acyl-CoA N-acyltransferases (Nat)"/>
    <property type="match status" value="1"/>
</dbReference>
<organism evidence="2 3">
    <name type="scientific">Sphaerisporangium album</name>
    <dbReference type="NCBI Taxonomy" id="509200"/>
    <lineage>
        <taxon>Bacteria</taxon>
        <taxon>Bacillati</taxon>
        <taxon>Actinomycetota</taxon>
        <taxon>Actinomycetes</taxon>
        <taxon>Streptosporangiales</taxon>
        <taxon>Streptosporangiaceae</taxon>
        <taxon>Sphaerisporangium</taxon>
    </lineage>
</organism>
<dbReference type="RefSeq" id="WP_114033123.1">
    <property type="nucleotide sequence ID" value="NZ_QOIL01000027.1"/>
</dbReference>
<dbReference type="GO" id="GO:0016747">
    <property type="term" value="F:acyltransferase activity, transferring groups other than amino-acyl groups"/>
    <property type="evidence" value="ECO:0007669"/>
    <property type="project" value="InterPro"/>
</dbReference>
<name>A0A367EYR4_9ACTN</name>
<dbReference type="AlphaFoldDB" id="A0A367EYR4"/>
<keyword evidence="3" id="KW-1185">Reference proteome</keyword>
<sequence>MAELRIQYCDRSAADAFFGQMVEMFAVVWGAPPYAGNPNFSADTFAVRLRDAMKIDGFEVVTGHADGRFVGYAYGLTMPTDWPWWTALGDARPPEVLEAAEAGQVYWLRELMVLPDQTRQGFGRRLHDEAVARRTERWTALHCIVGNEPAYSAYLRWGYRILGRMHGVGDAPTYDVMLLPSA</sequence>
<dbReference type="Pfam" id="PF00583">
    <property type="entry name" value="Acetyltransf_1"/>
    <property type="match status" value="1"/>
</dbReference>
<dbReference type="Proteomes" id="UP000253094">
    <property type="component" value="Unassembled WGS sequence"/>
</dbReference>
<evidence type="ECO:0000313" key="3">
    <source>
        <dbReference type="Proteomes" id="UP000253094"/>
    </source>
</evidence>
<reference evidence="2 3" key="1">
    <citation type="submission" date="2018-06" db="EMBL/GenBank/DDBJ databases">
        <title>Sphaerisporangium craniellae sp. nov., isolated from a marine sponge in the South China Sea.</title>
        <authorList>
            <person name="Li L."/>
        </authorList>
    </citation>
    <scope>NUCLEOTIDE SEQUENCE [LARGE SCALE GENOMIC DNA]</scope>
    <source>
        <strain evidence="2 3">CCTCC AA 208026</strain>
    </source>
</reference>
<accession>A0A367EYR4</accession>
<feature type="domain" description="N-acetyltransferase" evidence="1">
    <location>
        <begin position="47"/>
        <end position="180"/>
    </location>
</feature>
<dbReference type="InterPro" id="IPR016181">
    <property type="entry name" value="Acyl_CoA_acyltransferase"/>
</dbReference>
<keyword evidence="2" id="KW-0808">Transferase</keyword>
<dbReference type="EMBL" id="QOIL01000027">
    <property type="protein sequence ID" value="RCG22762.1"/>
    <property type="molecule type" value="Genomic_DNA"/>
</dbReference>
<evidence type="ECO:0000313" key="2">
    <source>
        <dbReference type="EMBL" id="RCG22762.1"/>
    </source>
</evidence>
<comment type="caution">
    <text evidence="2">The sequence shown here is derived from an EMBL/GenBank/DDBJ whole genome shotgun (WGS) entry which is preliminary data.</text>
</comment>
<protein>
    <submittedName>
        <fullName evidence="2">GNAT family N-acetyltransferase</fullName>
    </submittedName>
</protein>
<gene>
    <name evidence="2" type="ORF">DQ384_34720</name>
</gene>
<proteinExistence type="predicted"/>